<dbReference type="GO" id="GO:0030496">
    <property type="term" value="C:midbody"/>
    <property type="evidence" value="ECO:0007669"/>
    <property type="project" value="Ensembl"/>
</dbReference>
<feature type="coiled-coil region" evidence="2">
    <location>
        <begin position="593"/>
        <end position="637"/>
    </location>
</feature>
<dbReference type="GO" id="GO:0005930">
    <property type="term" value="C:axoneme"/>
    <property type="evidence" value="ECO:0007669"/>
    <property type="project" value="Ensembl"/>
</dbReference>
<dbReference type="PANTHER" id="PTHR32083">
    <property type="entry name" value="CILIA AND FLAGELLA-ASSOCIATED PROTEIN 58-RELATED"/>
    <property type="match status" value="1"/>
</dbReference>
<reference evidence="4" key="1">
    <citation type="submission" date="2023-09" db="UniProtKB">
        <authorList>
            <consortium name="Ensembl"/>
        </authorList>
    </citation>
    <scope>IDENTIFICATION</scope>
</reference>
<organism evidence="5 6">
    <name type="scientific">Balaenoptera musculus</name>
    <name type="common">Blue whale</name>
    <dbReference type="NCBI Taxonomy" id="9771"/>
    <lineage>
        <taxon>Eukaryota</taxon>
        <taxon>Metazoa</taxon>
        <taxon>Chordata</taxon>
        <taxon>Craniata</taxon>
        <taxon>Vertebrata</taxon>
        <taxon>Euteleostomi</taxon>
        <taxon>Mammalia</taxon>
        <taxon>Eutheria</taxon>
        <taxon>Laurasiatheria</taxon>
        <taxon>Artiodactyla</taxon>
        <taxon>Whippomorpha</taxon>
        <taxon>Cetacea</taxon>
        <taxon>Mysticeti</taxon>
        <taxon>Balaenopteridae</taxon>
        <taxon>Balaenoptera</taxon>
    </lineage>
</organism>
<evidence type="ECO:0000256" key="3">
    <source>
        <dbReference type="SAM" id="MobiDB-lite"/>
    </source>
</evidence>
<dbReference type="Ensembl" id="ENSBMST00010014145.1">
    <property type="protein sequence ID" value="ENSBMSP00010012725.1"/>
    <property type="gene ID" value="ENSBMSG00010009335.1"/>
</dbReference>
<dbReference type="OMA" id="PRPNAYV"/>
<sequence length="956" mass="113297">MEDSTTDTEQEEEEEKGEKDQEDPIYAVAPTINIRDERFVDVSTTPAFICLHELHALGKLPGTRMAELKAKYTLLHDTVISMQESEVQLLQDAKHFTEQIQQQEFHLKQADNFPQAFTTEVSKMREQLLKYQNECNAVKEREFHNQYRLDSLMEEKSLIIKEFEKIPKPGEMEKKMRILRESTEELRKEVMQKKLEIKNLREDLTSKQKQLLKEQKELEELFEYQVTLKDEVVHHQSIPVQIGKEIEKTTRKKVEMEKKKLVVEYELKELNDSLKKVETKINAVMEEKEDIIKEVEGKRALLEIKEREYNQLVKQLELTRENEATSLTERGILDLNLRNCLTDKQNYHDELSRKQREKERDFRNLKKMELLLKMSWDALTQTQALHQRLLLEIEAIPKDDSTLIERRRELHKEVEVAKRNLTQQKILSEAESKLVEQQLAEENKLLKEQENMRELVFNLVRMTQIKIDEKEQKSKDFLKAQQKYTNIVREIKAKDLEIRIHRKKKREIHRRLREFAKLYDTIRNERNKFINLLHKAHQKVNEIKERHKMSLNELEILRTSAVTQERKLQNSMLKHANNITIRESMQNDVCKIVAKLQEMKEKKEAQLNNTDRLANMITVIEEEMVQLRKKYEKAVQRRNESGVQLIEREEEVCIFYEKINIQEKMKLNGEIEIHFLEEKIRFLKLKIAEKQRQIHVTRKLLPAKRALDADLAVLQIQFSQCTDRIKDLEKQFINPEGENRTRFLPGKDMTEEEMIKKMDALELQLAKQEEKLLEKDFIYEQVSRLTDRLCSKTQACKQDTLLLAKKMNGYQKKIKDATEKMMALVAELSMKQAMAIELQKEVKEKEDFILTCNSRMEKGLPLNKEIEREWLKVLRDEEMYALAIAEKSREFLEAENRQLPNGVYTTADQRPNAYIPEAESTLPLPKPYGALAPFKPSEPGANMRHIRKPVIKPIEI</sequence>
<dbReference type="GO" id="GO:0036064">
    <property type="term" value="C:ciliary basal body"/>
    <property type="evidence" value="ECO:0007669"/>
    <property type="project" value="Ensembl"/>
</dbReference>
<reference evidence="6" key="2">
    <citation type="submission" date="2025-04" db="UniProtKB">
        <authorList>
            <consortium name="RefSeq"/>
        </authorList>
    </citation>
    <scope>IDENTIFICATION</scope>
    <source>
        <tissue evidence="6">Epidermis and Blubber</tissue>
    </source>
</reference>
<dbReference type="Proteomes" id="UP000694857">
    <property type="component" value="Chromosome 9"/>
</dbReference>
<dbReference type="GeneTree" id="ENSGT00530000063534"/>
<accession>A0A8B8YCQ5</accession>
<proteinExistence type="predicted"/>
<dbReference type="PANTHER" id="PTHR32083:SF34">
    <property type="entry name" value="COILED-COIL DOMAIN-CONTAINING PROTEIN 146"/>
    <property type="match status" value="1"/>
</dbReference>
<dbReference type="GO" id="GO:0036126">
    <property type="term" value="C:sperm flagellum"/>
    <property type="evidence" value="ECO:0007669"/>
    <property type="project" value="Ensembl"/>
</dbReference>
<keyword evidence="1 2" id="KW-0175">Coiled coil</keyword>
<evidence type="ECO:0000313" key="6">
    <source>
        <dbReference type="RefSeq" id="XP_036720147.1"/>
    </source>
</evidence>
<dbReference type="GO" id="GO:0010467">
    <property type="term" value="P:gene expression"/>
    <property type="evidence" value="ECO:0007669"/>
    <property type="project" value="Ensembl"/>
</dbReference>
<dbReference type="GO" id="GO:0120212">
    <property type="term" value="C:sperm head-tail coupling apparatus"/>
    <property type="evidence" value="ECO:0007669"/>
    <property type="project" value="Ensembl"/>
</dbReference>
<feature type="coiled-coil region" evidence="2">
    <location>
        <begin position="176"/>
        <end position="221"/>
    </location>
</feature>
<dbReference type="GeneID" id="118901161"/>
<feature type="coiled-coil region" evidence="2">
    <location>
        <begin position="267"/>
        <end position="322"/>
    </location>
</feature>
<dbReference type="GO" id="GO:0006997">
    <property type="term" value="P:nucleus organization"/>
    <property type="evidence" value="ECO:0007669"/>
    <property type="project" value="Ensembl"/>
</dbReference>
<dbReference type="OrthoDB" id="10262929at2759"/>
<evidence type="ECO:0000256" key="1">
    <source>
        <dbReference type="ARBA" id="ARBA00023054"/>
    </source>
</evidence>
<dbReference type="GO" id="GO:0000902">
    <property type="term" value="P:cell morphogenesis"/>
    <property type="evidence" value="ECO:0007669"/>
    <property type="project" value="Ensembl"/>
</dbReference>
<dbReference type="GO" id="GO:0007288">
    <property type="term" value="P:sperm axoneme assembly"/>
    <property type="evidence" value="ECO:0007669"/>
    <property type="project" value="Ensembl"/>
</dbReference>
<dbReference type="RefSeq" id="XP_036720147.1">
    <property type="nucleotide sequence ID" value="XM_036864252.1"/>
</dbReference>
<feature type="region of interest" description="Disordered" evidence="3">
    <location>
        <begin position="1"/>
        <end position="23"/>
    </location>
</feature>
<gene>
    <name evidence="4 6" type="primary">CCDC146</name>
</gene>
<name>A0A8B8YCQ5_BALMU</name>
<evidence type="ECO:0000313" key="4">
    <source>
        <dbReference type="Ensembl" id="ENSBMSP00010012725.1"/>
    </source>
</evidence>
<dbReference type="GO" id="GO:0044877">
    <property type="term" value="F:protein-containing complex binding"/>
    <property type="evidence" value="ECO:0007669"/>
    <property type="project" value="Ensembl"/>
</dbReference>
<dbReference type="GO" id="GO:1905198">
    <property type="term" value="P:manchette assembly"/>
    <property type="evidence" value="ECO:0007669"/>
    <property type="project" value="Ensembl"/>
</dbReference>
<dbReference type="GO" id="GO:0005813">
    <property type="term" value="C:centrosome"/>
    <property type="evidence" value="ECO:0007669"/>
    <property type="project" value="Ensembl"/>
</dbReference>
<feature type="coiled-coil region" evidence="2">
    <location>
        <begin position="673"/>
        <end position="771"/>
    </location>
</feature>
<dbReference type="GO" id="GO:0005814">
    <property type="term" value="C:centriole"/>
    <property type="evidence" value="ECO:0007669"/>
    <property type="project" value="Ensembl"/>
</dbReference>
<evidence type="ECO:0000313" key="5">
    <source>
        <dbReference type="Proteomes" id="UP000694857"/>
    </source>
</evidence>
<dbReference type="KEGG" id="bmus:118901161"/>
<dbReference type="GO" id="GO:0007338">
    <property type="term" value="P:single fertilization"/>
    <property type="evidence" value="ECO:0007669"/>
    <property type="project" value="Ensembl"/>
</dbReference>
<dbReference type="AlphaFoldDB" id="A0A8B8YCQ5"/>
<evidence type="ECO:0000256" key="2">
    <source>
        <dbReference type="SAM" id="Coils"/>
    </source>
</evidence>
<dbReference type="GO" id="GO:0008283">
    <property type="term" value="P:cell population proliferation"/>
    <property type="evidence" value="ECO:0007669"/>
    <property type="project" value="Ensembl"/>
</dbReference>
<keyword evidence="5" id="KW-1185">Reference proteome</keyword>
<dbReference type="CTD" id="57639"/>
<protein>
    <submittedName>
        <fullName evidence="4">Coiled-coil domain containing 146</fullName>
    </submittedName>
    <submittedName>
        <fullName evidence="6">Coiled-coil domain-containing protein 146</fullName>
    </submittedName>
</protein>